<feature type="compositionally biased region" description="Basic and acidic residues" evidence="2">
    <location>
        <begin position="46"/>
        <end position="63"/>
    </location>
</feature>
<comment type="caution">
    <text evidence="5">The sequence shown here is derived from an EMBL/GenBank/DDBJ whole genome shotgun (WGS) entry which is preliminary data.</text>
</comment>
<reference evidence="5" key="2">
    <citation type="journal article" date="2024" name="Plant">
        <title>Genomic evolution and insights into agronomic trait innovations of Sesamum species.</title>
        <authorList>
            <person name="Miao H."/>
            <person name="Wang L."/>
            <person name="Qu L."/>
            <person name="Liu H."/>
            <person name="Sun Y."/>
            <person name="Le M."/>
            <person name="Wang Q."/>
            <person name="Wei S."/>
            <person name="Zheng Y."/>
            <person name="Lin W."/>
            <person name="Duan Y."/>
            <person name="Cao H."/>
            <person name="Xiong S."/>
            <person name="Wang X."/>
            <person name="Wei L."/>
            <person name="Li C."/>
            <person name="Ma Q."/>
            <person name="Ju M."/>
            <person name="Zhao R."/>
            <person name="Li G."/>
            <person name="Mu C."/>
            <person name="Tian Q."/>
            <person name="Mei H."/>
            <person name="Zhang T."/>
            <person name="Gao T."/>
            <person name="Zhang H."/>
        </authorList>
    </citation>
    <scope>NUCLEOTIDE SEQUENCE</scope>
    <source>
        <strain evidence="5">KEN8</strain>
    </source>
</reference>
<dbReference type="InterPro" id="IPR036770">
    <property type="entry name" value="Ankyrin_rpt-contain_sf"/>
</dbReference>
<feature type="domain" description="PGG" evidence="4">
    <location>
        <begin position="480"/>
        <end position="590"/>
    </location>
</feature>
<feature type="transmembrane region" description="Helical" evidence="3">
    <location>
        <begin position="564"/>
        <end position="593"/>
    </location>
</feature>
<gene>
    <name evidence="5" type="ORF">Scaly_1329700</name>
</gene>
<dbReference type="PANTHER" id="PTHR24177">
    <property type="entry name" value="CASKIN"/>
    <property type="match status" value="1"/>
</dbReference>
<evidence type="ECO:0000256" key="1">
    <source>
        <dbReference type="PROSITE-ProRule" id="PRU00023"/>
    </source>
</evidence>
<evidence type="ECO:0000259" key="4">
    <source>
        <dbReference type="Pfam" id="PF13962"/>
    </source>
</evidence>
<protein>
    <recommendedName>
        <fullName evidence="4">PGG domain-containing protein</fullName>
    </recommendedName>
</protein>
<feature type="repeat" description="ANK" evidence="1">
    <location>
        <begin position="125"/>
        <end position="148"/>
    </location>
</feature>
<keyword evidence="3" id="KW-0812">Transmembrane</keyword>
<feature type="transmembrane region" description="Helical" evidence="3">
    <location>
        <begin position="599"/>
        <end position="617"/>
    </location>
</feature>
<feature type="region of interest" description="Disordered" evidence="2">
    <location>
        <begin position="46"/>
        <end position="73"/>
    </location>
</feature>
<dbReference type="SUPFAM" id="SSF48403">
    <property type="entry name" value="Ankyrin repeat"/>
    <property type="match status" value="2"/>
</dbReference>
<dbReference type="Pfam" id="PF12796">
    <property type="entry name" value="Ank_2"/>
    <property type="match status" value="2"/>
</dbReference>
<feature type="repeat" description="ANK" evidence="1">
    <location>
        <begin position="160"/>
        <end position="192"/>
    </location>
</feature>
<dbReference type="EMBL" id="JACGWM010000007">
    <property type="protein sequence ID" value="KAL0363745.1"/>
    <property type="molecule type" value="Genomic_DNA"/>
</dbReference>
<proteinExistence type="predicted"/>
<feature type="transmembrane region" description="Helical" evidence="3">
    <location>
        <begin position="489"/>
        <end position="507"/>
    </location>
</feature>
<sequence length="644" mass="71609">MGCVKSEWAKMAKERGKIRVRVMRRQIHNRLVGLLRFQKTISVDPYGRKGEREERRREEKKEGGGVGWRTGGDDDDGSTATCYAEKTTSCEHVPLHKAALKGDWEAAEKLLSEDCSLAKASITEGGETALHVAALEGHASFVANLLDRMEASDLEAQNNKGSTALCFAAAAGHVDVAKLLVQKNPNLPTISGFEGVTPLYMAVLQAHSEMAHYLFSLPAFEFWTTDHQIALLTTAIDSGLYGLAMSIVDQHKTLAVIEDSNGETPLQVLARKPSAFCGSSGLQGLWDTSIATTILSYIKLKTPKNSAQCDAYKLLGYLWDSVISQEDVETAQIVGNTSKLFFVAAEAGNDEFLVELIRRYPDFLYKVNQSKHSIFHIAVLHRYVRVFNLMHELVGVKELIATYIDKDGNNMLHLAAKLSPQNQLNSIPGPALQMQREVLWYKEVEKIVQPLYRDMKNKAGHTPYDIFLAEHENLMKEGEKLMKQTAKSCMLVTMLIATVVFTTAFTVPGGYNNNNGAPILQNEKVFMVFPISEAVATLSSFTSMLMFLSILTSRYTEKDFLNSLPFWLVIGVGALFISIVAMMVAFCTCLLSYEHGLVAATALLAFFASVPIMFIILKYELLVTVLRCTYGCRWLFRSNNRLFS</sequence>
<dbReference type="PROSITE" id="PS50088">
    <property type="entry name" value="ANK_REPEAT"/>
    <property type="match status" value="2"/>
</dbReference>
<dbReference type="PROSITE" id="PS50297">
    <property type="entry name" value="ANK_REP_REGION"/>
    <property type="match status" value="2"/>
</dbReference>
<keyword evidence="3" id="KW-1133">Transmembrane helix</keyword>
<evidence type="ECO:0000313" key="5">
    <source>
        <dbReference type="EMBL" id="KAL0363745.1"/>
    </source>
</evidence>
<dbReference type="AlphaFoldDB" id="A0AAW2Q8D4"/>
<keyword evidence="1" id="KW-0040">ANK repeat</keyword>
<dbReference type="Gene3D" id="1.25.40.20">
    <property type="entry name" value="Ankyrin repeat-containing domain"/>
    <property type="match status" value="2"/>
</dbReference>
<dbReference type="InterPro" id="IPR002110">
    <property type="entry name" value="Ankyrin_rpt"/>
</dbReference>
<dbReference type="GO" id="GO:0016020">
    <property type="term" value="C:membrane"/>
    <property type="evidence" value="ECO:0007669"/>
    <property type="project" value="TreeGrafter"/>
</dbReference>
<dbReference type="PANTHER" id="PTHR24177:SF292">
    <property type="entry name" value="ANKYRIN REPEAT FAMILY PROTEIN-RELATED"/>
    <property type="match status" value="1"/>
</dbReference>
<organism evidence="5">
    <name type="scientific">Sesamum calycinum</name>
    <dbReference type="NCBI Taxonomy" id="2727403"/>
    <lineage>
        <taxon>Eukaryota</taxon>
        <taxon>Viridiplantae</taxon>
        <taxon>Streptophyta</taxon>
        <taxon>Embryophyta</taxon>
        <taxon>Tracheophyta</taxon>
        <taxon>Spermatophyta</taxon>
        <taxon>Magnoliopsida</taxon>
        <taxon>eudicotyledons</taxon>
        <taxon>Gunneridae</taxon>
        <taxon>Pentapetalae</taxon>
        <taxon>asterids</taxon>
        <taxon>lamiids</taxon>
        <taxon>Lamiales</taxon>
        <taxon>Pedaliaceae</taxon>
        <taxon>Sesamum</taxon>
    </lineage>
</organism>
<dbReference type="InterPro" id="IPR026961">
    <property type="entry name" value="PGG_dom"/>
</dbReference>
<reference evidence="5" key="1">
    <citation type="submission" date="2020-06" db="EMBL/GenBank/DDBJ databases">
        <authorList>
            <person name="Li T."/>
            <person name="Hu X."/>
            <person name="Zhang T."/>
            <person name="Song X."/>
            <person name="Zhang H."/>
            <person name="Dai N."/>
            <person name="Sheng W."/>
            <person name="Hou X."/>
            <person name="Wei L."/>
        </authorList>
    </citation>
    <scope>NUCLEOTIDE SEQUENCE</scope>
    <source>
        <strain evidence="5">KEN8</strain>
        <tissue evidence="5">Leaf</tissue>
    </source>
</reference>
<dbReference type="Pfam" id="PF13962">
    <property type="entry name" value="PGG"/>
    <property type="match status" value="1"/>
</dbReference>
<feature type="transmembrane region" description="Helical" evidence="3">
    <location>
        <begin position="527"/>
        <end position="552"/>
    </location>
</feature>
<dbReference type="SMART" id="SM00248">
    <property type="entry name" value="ANK"/>
    <property type="match status" value="6"/>
</dbReference>
<keyword evidence="3" id="KW-0472">Membrane</keyword>
<evidence type="ECO:0000256" key="3">
    <source>
        <dbReference type="SAM" id="Phobius"/>
    </source>
</evidence>
<evidence type="ECO:0000256" key="2">
    <source>
        <dbReference type="SAM" id="MobiDB-lite"/>
    </source>
</evidence>
<accession>A0AAW2Q8D4</accession>
<name>A0AAW2Q8D4_9LAMI</name>